<feature type="compositionally biased region" description="Low complexity" evidence="1">
    <location>
        <begin position="415"/>
        <end position="426"/>
    </location>
</feature>
<dbReference type="OrthoDB" id="4741753at2"/>
<gene>
    <name evidence="3" type="ORF">MCNF_08030</name>
</gene>
<dbReference type="Pfam" id="PF02470">
    <property type="entry name" value="MlaD"/>
    <property type="match status" value="1"/>
</dbReference>
<feature type="transmembrane region" description="Helical" evidence="2">
    <location>
        <begin position="12"/>
        <end position="39"/>
    </location>
</feature>
<accession>A0A7I7XSJ3</accession>
<evidence type="ECO:0000313" key="4">
    <source>
        <dbReference type="Proteomes" id="UP000466931"/>
    </source>
</evidence>
<dbReference type="PANTHER" id="PTHR33371:SF16">
    <property type="entry name" value="MCE-FAMILY PROTEIN MCE3F"/>
    <property type="match status" value="1"/>
</dbReference>
<dbReference type="PANTHER" id="PTHR33371">
    <property type="entry name" value="INTERMEMBRANE PHOSPHOLIPID TRANSPORT SYSTEM BINDING PROTEIN MLAD-RELATED"/>
    <property type="match status" value="1"/>
</dbReference>
<dbReference type="EMBL" id="AP022612">
    <property type="protein sequence ID" value="BBZ32198.1"/>
    <property type="molecule type" value="Genomic_DNA"/>
</dbReference>
<keyword evidence="2" id="KW-1133">Transmembrane helix</keyword>
<feature type="region of interest" description="Disordered" evidence="1">
    <location>
        <begin position="409"/>
        <end position="432"/>
    </location>
</feature>
<dbReference type="Proteomes" id="UP000466931">
    <property type="component" value="Chromosome"/>
</dbReference>
<organism evidence="3 4">
    <name type="scientific">Mycolicibacterium confluentis</name>
    <dbReference type="NCBI Taxonomy" id="28047"/>
    <lineage>
        <taxon>Bacteria</taxon>
        <taxon>Bacillati</taxon>
        <taxon>Actinomycetota</taxon>
        <taxon>Actinomycetes</taxon>
        <taxon>Mycobacteriales</taxon>
        <taxon>Mycobacteriaceae</taxon>
        <taxon>Mycolicibacterium</taxon>
    </lineage>
</organism>
<dbReference type="Pfam" id="PF11887">
    <property type="entry name" value="Mce4_CUP1"/>
    <property type="match status" value="1"/>
</dbReference>
<dbReference type="InterPro" id="IPR024516">
    <property type="entry name" value="Mce_C"/>
</dbReference>
<dbReference type="InterPro" id="IPR052336">
    <property type="entry name" value="MlaD_Phospholipid_Transporter"/>
</dbReference>
<reference evidence="3" key="1">
    <citation type="journal article" date="2019" name="Emerg. Microbes Infect.">
        <title>Comprehensive subspecies identification of 175 nontuberculous mycobacteria species based on 7547 genomic profiles.</title>
        <authorList>
            <person name="Matsumoto Y."/>
            <person name="Kinjo T."/>
            <person name="Motooka D."/>
            <person name="Nabeya D."/>
            <person name="Jung N."/>
            <person name="Uechi K."/>
            <person name="Horii T."/>
            <person name="Iida T."/>
            <person name="Fujita J."/>
            <person name="Nakamura S."/>
        </authorList>
    </citation>
    <scope>NUCLEOTIDE SEQUENCE [LARGE SCALE GENOMIC DNA]</scope>
    <source>
        <strain evidence="3">JCM 13671</strain>
    </source>
</reference>
<keyword evidence="2" id="KW-0812">Transmembrane</keyword>
<dbReference type="RefSeq" id="WP_085153857.1">
    <property type="nucleotide sequence ID" value="NZ_AP022612.1"/>
</dbReference>
<reference evidence="3" key="2">
    <citation type="submission" date="2020-02" db="EMBL/GenBank/DDBJ databases">
        <authorList>
            <person name="Matsumoto Y."/>
            <person name="Motooka D."/>
            <person name="Nakamura S."/>
        </authorList>
    </citation>
    <scope>NUCLEOTIDE SEQUENCE</scope>
    <source>
        <strain evidence="3">JCM 13671</strain>
    </source>
</reference>
<protein>
    <submittedName>
        <fullName evidence="3">Mammalian cell entry protein</fullName>
    </submittedName>
</protein>
<dbReference type="NCBIfam" id="TIGR00996">
    <property type="entry name" value="Mtu_fam_mce"/>
    <property type="match status" value="1"/>
</dbReference>
<proteinExistence type="predicted"/>
<dbReference type="GO" id="GO:0005576">
    <property type="term" value="C:extracellular region"/>
    <property type="evidence" value="ECO:0007669"/>
    <property type="project" value="TreeGrafter"/>
</dbReference>
<dbReference type="InterPro" id="IPR003399">
    <property type="entry name" value="Mce/MlaD"/>
</dbReference>
<evidence type="ECO:0000313" key="3">
    <source>
        <dbReference type="EMBL" id="BBZ32198.1"/>
    </source>
</evidence>
<dbReference type="InterPro" id="IPR005693">
    <property type="entry name" value="Mce"/>
</dbReference>
<dbReference type="AlphaFoldDB" id="A0A7I7XSJ3"/>
<evidence type="ECO:0000256" key="2">
    <source>
        <dbReference type="SAM" id="Phobius"/>
    </source>
</evidence>
<sequence length="487" mass="51969">MHLTRKTLIQMAVLTLVALVAGAVMVFNFMGLPALLFGVGQYKVSVQLPEAGGLYPRGNVTFRGTEVGRVKDVRLTENGVVADLAMDSKFKIPADLDAAVGSVSAVGEQYVELKPRTPNPPFLEDGSVIPVDRTFVPPDVNSLLDATNRGLQAIPHDNLKTVVDESYTAFGGLGPELSRFVKGSTQLAIDARANLDELTTLIDKSKPVLDSQTDTSSAIQRWAANLDTVTGQLKEQDQAVAGVLQKGAPAADEVRALFDRLQPSLPILLANLVSVGEVAVTYQPHIEQLLVLLPQGTAVSSATGTANRHTRQDYRGAYLSFNLNLNLPPPCVTGFLPAQQKRVPADVDHPDRPAGDIYCRIPQDSAFNVRGARNIPCVTRPGKRAPTVRMCESDEYYLPLNDGFAWKGDPNATLSGQPVPAVGPGASPAPPELPAPPAVPAIAAAEYDPSTGTYVGPDGQTYTQANLARSATEEQTWQTMLLPPKGN</sequence>
<name>A0A7I7XSJ3_9MYCO</name>
<evidence type="ECO:0000256" key="1">
    <source>
        <dbReference type="SAM" id="MobiDB-lite"/>
    </source>
</evidence>
<keyword evidence="2" id="KW-0472">Membrane</keyword>
<keyword evidence="4" id="KW-1185">Reference proteome</keyword>